<organism evidence="1 2">
    <name type="scientific">Adiantum capillus-veneris</name>
    <name type="common">Maidenhair fern</name>
    <dbReference type="NCBI Taxonomy" id="13818"/>
    <lineage>
        <taxon>Eukaryota</taxon>
        <taxon>Viridiplantae</taxon>
        <taxon>Streptophyta</taxon>
        <taxon>Embryophyta</taxon>
        <taxon>Tracheophyta</taxon>
        <taxon>Polypodiopsida</taxon>
        <taxon>Polypodiidae</taxon>
        <taxon>Polypodiales</taxon>
        <taxon>Pteridineae</taxon>
        <taxon>Pteridaceae</taxon>
        <taxon>Vittarioideae</taxon>
        <taxon>Adiantum</taxon>
    </lineage>
</organism>
<evidence type="ECO:0000313" key="1">
    <source>
        <dbReference type="EMBL" id="KAI5064806.1"/>
    </source>
</evidence>
<protein>
    <submittedName>
        <fullName evidence="1">Uncharacterized protein</fullName>
    </submittedName>
</protein>
<sequence length="52" mass="5568">LDNGQIPYHDCFLRRRNSGCRFSNAACKFGKLVAGASCILVQRGAGGKSQVP</sequence>
<gene>
    <name evidence="1" type="ORF">GOP47_0019501</name>
</gene>
<evidence type="ECO:0000313" key="2">
    <source>
        <dbReference type="Proteomes" id="UP000886520"/>
    </source>
</evidence>
<accession>A0A9D4UB66</accession>
<name>A0A9D4UB66_ADICA</name>
<dbReference type="AlphaFoldDB" id="A0A9D4UB66"/>
<keyword evidence="2" id="KW-1185">Reference proteome</keyword>
<proteinExistence type="predicted"/>
<comment type="caution">
    <text evidence="1">The sequence shown here is derived from an EMBL/GenBank/DDBJ whole genome shotgun (WGS) entry which is preliminary data.</text>
</comment>
<dbReference type="Proteomes" id="UP000886520">
    <property type="component" value="Chromosome 19"/>
</dbReference>
<reference evidence="1" key="1">
    <citation type="submission" date="2021-01" db="EMBL/GenBank/DDBJ databases">
        <title>Adiantum capillus-veneris genome.</title>
        <authorList>
            <person name="Fang Y."/>
            <person name="Liao Q."/>
        </authorList>
    </citation>
    <scope>NUCLEOTIDE SEQUENCE</scope>
    <source>
        <strain evidence="1">H3</strain>
        <tissue evidence="1">Leaf</tissue>
    </source>
</reference>
<feature type="non-terminal residue" evidence="1">
    <location>
        <position position="52"/>
    </location>
</feature>
<dbReference type="EMBL" id="JABFUD020000019">
    <property type="protein sequence ID" value="KAI5064806.1"/>
    <property type="molecule type" value="Genomic_DNA"/>
</dbReference>